<dbReference type="CDD" id="cd06171">
    <property type="entry name" value="Sigma70_r4"/>
    <property type="match status" value="1"/>
</dbReference>
<evidence type="ECO:0000256" key="1">
    <source>
        <dbReference type="ARBA" id="ARBA00023015"/>
    </source>
</evidence>
<evidence type="ECO:0000313" key="8">
    <source>
        <dbReference type="Proteomes" id="UP001500051"/>
    </source>
</evidence>
<dbReference type="InterPro" id="IPR007630">
    <property type="entry name" value="RNA_pol_sigma70_r4"/>
</dbReference>
<dbReference type="InterPro" id="IPR013324">
    <property type="entry name" value="RNA_pol_sigma_r3/r4-like"/>
</dbReference>
<dbReference type="PANTHER" id="PTHR30385:SF4">
    <property type="entry name" value="RNA POLYMERASE SIGMA-E FACTOR"/>
    <property type="match status" value="1"/>
</dbReference>
<dbReference type="RefSeq" id="WP_344814626.1">
    <property type="nucleotide sequence ID" value="NZ_BAAAYX010000030.1"/>
</dbReference>
<dbReference type="Pfam" id="PF04542">
    <property type="entry name" value="Sigma70_r2"/>
    <property type="match status" value="1"/>
</dbReference>
<keyword evidence="4" id="KW-0804">Transcription</keyword>
<dbReference type="NCBIfam" id="TIGR02937">
    <property type="entry name" value="sigma70-ECF"/>
    <property type="match status" value="1"/>
</dbReference>
<evidence type="ECO:0000313" key="7">
    <source>
        <dbReference type="EMBL" id="GAA3719157.1"/>
    </source>
</evidence>
<feature type="domain" description="RNA polymerase sigma-70 region 2" evidence="5">
    <location>
        <begin position="16"/>
        <end position="83"/>
    </location>
</feature>
<dbReference type="SUPFAM" id="SSF88659">
    <property type="entry name" value="Sigma3 and sigma4 domains of RNA polymerase sigma factors"/>
    <property type="match status" value="2"/>
</dbReference>
<dbReference type="Proteomes" id="UP001500051">
    <property type="component" value="Unassembled WGS sequence"/>
</dbReference>
<organism evidence="7 8">
    <name type="scientific">Microlunatus aurantiacus</name>
    <dbReference type="NCBI Taxonomy" id="446786"/>
    <lineage>
        <taxon>Bacteria</taxon>
        <taxon>Bacillati</taxon>
        <taxon>Actinomycetota</taxon>
        <taxon>Actinomycetes</taxon>
        <taxon>Propionibacteriales</taxon>
        <taxon>Propionibacteriaceae</taxon>
        <taxon>Microlunatus</taxon>
    </lineage>
</organism>
<keyword evidence="3" id="KW-0238">DNA-binding</keyword>
<dbReference type="Gene3D" id="1.20.120.1810">
    <property type="match status" value="1"/>
</dbReference>
<accession>A0ABP7EJ86</accession>
<dbReference type="EMBL" id="BAAAYX010000030">
    <property type="protein sequence ID" value="GAA3719157.1"/>
    <property type="molecule type" value="Genomic_DNA"/>
</dbReference>
<protein>
    <submittedName>
        <fullName evidence="7">SigB/SigF/SigG family RNA polymerase sigma factor</fullName>
    </submittedName>
</protein>
<proteinExistence type="predicted"/>
<comment type="caution">
    <text evidence="7">The sequence shown here is derived from an EMBL/GenBank/DDBJ whole genome shotgun (WGS) entry which is preliminary data.</text>
</comment>
<dbReference type="InterPro" id="IPR014284">
    <property type="entry name" value="RNA_pol_sigma-70_dom"/>
</dbReference>
<dbReference type="InterPro" id="IPR013325">
    <property type="entry name" value="RNA_pol_sigma_r2"/>
</dbReference>
<dbReference type="Pfam" id="PF04545">
    <property type="entry name" value="Sigma70_r4"/>
    <property type="match status" value="1"/>
</dbReference>
<sequence length="232" mass="25513">MPTSPLPSTLADSALVLDHLWLADAIARRFRGRGEDDDDLRQVARCGLVEAAGRYDPAQGAFAAFASPTINGVVKRHFRDHGWSVRPGRSTQQLALQITKHWSEVAQGGRNEPTDRDLAGSLGASVTDIREARVASQGYRSVSIDAAPSIEASASMDDPEFERSEARILVAQAWACLDDAERRLLHLRFWENRSQSDISQLLGTSQMQVSRLLTKTLAHIRQILDIDLSSVA</sequence>
<dbReference type="InterPro" id="IPR007627">
    <property type="entry name" value="RNA_pol_sigma70_r2"/>
</dbReference>
<dbReference type="InterPro" id="IPR036388">
    <property type="entry name" value="WH-like_DNA-bd_sf"/>
</dbReference>
<evidence type="ECO:0000259" key="5">
    <source>
        <dbReference type="Pfam" id="PF04542"/>
    </source>
</evidence>
<gene>
    <name evidence="7" type="ORF">GCM10022204_44120</name>
</gene>
<evidence type="ECO:0000256" key="3">
    <source>
        <dbReference type="ARBA" id="ARBA00023125"/>
    </source>
</evidence>
<dbReference type="SUPFAM" id="SSF88946">
    <property type="entry name" value="Sigma2 domain of RNA polymerase sigma factors"/>
    <property type="match status" value="1"/>
</dbReference>
<name>A0ABP7EJ86_9ACTN</name>
<feature type="domain" description="RNA polymerase sigma-70 region 4" evidence="6">
    <location>
        <begin position="175"/>
        <end position="222"/>
    </location>
</feature>
<evidence type="ECO:0000256" key="4">
    <source>
        <dbReference type="ARBA" id="ARBA00023163"/>
    </source>
</evidence>
<dbReference type="Gene3D" id="1.10.10.10">
    <property type="entry name" value="Winged helix-like DNA-binding domain superfamily/Winged helix DNA-binding domain"/>
    <property type="match status" value="2"/>
</dbReference>
<keyword evidence="2" id="KW-0731">Sigma factor</keyword>
<evidence type="ECO:0000256" key="2">
    <source>
        <dbReference type="ARBA" id="ARBA00023082"/>
    </source>
</evidence>
<evidence type="ECO:0000259" key="6">
    <source>
        <dbReference type="Pfam" id="PF04545"/>
    </source>
</evidence>
<keyword evidence="8" id="KW-1185">Reference proteome</keyword>
<keyword evidence="1" id="KW-0805">Transcription regulation</keyword>
<dbReference type="PANTHER" id="PTHR30385">
    <property type="entry name" value="SIGMA FACTOR F FLAGELLAR"/>
    <property type="match status" value="1"/>
</dbReference>
<reference evidence="8" key="1">
    <citation type="journal article" date="2019" name="Int. J. Syst. Evol. Microbiol.">
        <title>The Global Catalogue of Microorganisms (GCM) 10K type strain sequencing project: providing services to taxonomists for standard genome sequencing and annotation.</title>
        <authorList>
            <consortium name="The Broad Institute Genomics Platform"/>
            <consortium name="The Broad Institute Genome Sequencing Center for Infectious Disease"/>
            <person name="Wu L."/>
            <person name="Ma J."/>
        </authorList>
    </citation>
    <scope>NUCLEOTIDE SEQUENCE [LARGE SCALE GENOMIC DNA]</scope>
    <source>
        <strain evidence="8">JCM 16548</strain>
    </source>
</reference>